<feature type="region of interest" description="Disordered" evidence="1">
    <location>
        <begin position="52"/>
        <end position="84"/>
    </location>
</feature>
<feature type="compositionally biased region" description="Low complexity" evidence="1">
    <location>
        <begin position="68"/>
        <end position="83"/>
    </location>
</feature>
<proteinExistence type="predicted"/>
<dbReference type="AlphaFoldDB" id="A0A7S0HT04"/>
<feature type="compositionally biased region" description="Low complexity" evidence="1">
    <location>
        <begin position="141"/>
        <end position="153"/>
    </location>
</feature>
<reference evidence="2" key="1">
    <citation type="submission" date="2021-01" db="EMBL/GenBank/DDBJ databases">
        <authorList>
            <person name="Corre E."/>
            <person name="Pelletier E."/>
            <person name="Niang G."/>
            <person name="Scheremetjew M."/>
            <person name="Finn R."/>
            <person name="Kale V."/>
            <person name="Holt S."/>
            <person name="Cochrane G."/>
            <person name="Meng A."/>
            <person name="Brown T."/>
            <person name="Cohen L."/>
        </authorList>
    </citation>
    <scope>NUCLEOTIDE SEQUENCE</scope>
    <source>
        <strain evidence="2">CCMP325</strain>
    </source>
</reference>
<accession>A0A7S0HT04</accession>
<sequence length="370" mass="41023">MTDLDNRERILREIECQLPLLQPDGDKLMLDHVVQVHGSNINTNTSFVEKSRQDGSFLSRASKGQRKSFSSQTSAATSRSARPPSDHWLFYGDHRYNVERDVVKSYQNQLPLLSLEDEDVGSMSDDLQVKTYSQYDSLARSQSPKSLPSPQSPGANVSSVRMKLKTTEADLLNDKEYLISAIKLEVEQNLSVDRGRISIIIRSKSKGVINVEIQISDDEQQSLAMKLLSSIQEGSCRGTLLSSAQGTVLVQQSPISQASSPGRDRLVQSHGLQERNPSMANISQQWHSWHSGTNQNFNSSIKSYIGSSSSSSTRTIPMTRQLDANIHRVSIGRTVYGEWPGVRMLPTGQICSRFPGPIRIEKAGSNVVFG</sequence>
<evidence type="ECO:0000256" key="1">
    <source>
        <dbReference type="SAM" id="MobiDB-lite"/>
    </source>
</evidence>
<dbReference type="EMBL" id="HBEO01024689">
    <property type="protein sequence ID" value="CAD8495410.1"/>
    <property type="molecule type" value="Transcribed_RNA"/>
</dbReference>
<protein>
    <submittedName>
        <fullName evidence="2">Uncharacterized protein</fullName>
    </submittedName>
</protein>
<organism evidence="2">
    <name type="scientific">Hanusia phi</name>
    <dbReference type="NCBI Taxonomy" id="3032"/>
    <lineage>
        <taxon>Eukaryota</taxon>
        <taxon>Cryptophyceae</taxon>
        <taxon>Pyrenomonadales</taxon>
        <taxon>Geminigeraceae</taxon>
        <taxon>Hanusia</taxon>
    </lineage>
</organism>
<evidence type="ECO:0000313" key="2">
    <source>
        <dbReference type="EMBL" id="CAD8495410.1"/>
    </source>
</evidence>
<name>A0A7S0HT04_9CRYP</name>
<gene>
    <name evidence="2" type="ORF">HPHI1048_LOCUS16612</name>
</gene>
<feature type="region of interest" description="Disordered" evidence="1">
    <location>
        <begin position="138"/>
        <end position="158"/>
    </location>
</feature>